<gene>
    <name evidence="1" type="ORF">RV15_GL001393</name>
</gene>
<name>A0AA91JQN6_9ENTE</name>
<evidence type="ECO:0008006" key="3">
    <source>
        <dbReference type="Google" id="ProtNLM"/>
    </source>
</evidence>
<proteinExistence type="predicted"/>
<evidence type="ECO:0000313" key="1">
    <source>
        <dbReference type="EMBL" id="OJG93361.1"/>
    </source>
</evidence>
<dbReference type="Proteomes" id="UP000183039">
    <property type="component" value="Unassembled WGS sequence"/>
</dbReference>
<dbReference type="AlphaFoldDB" id="A0AA91JQN6"/>
<evidence type="ECO:0000313" key="2">
    <source>
        <dbReference type="Proteomes" id="UP000183039"/>
    </source>
</evidence>
<dbReference type="EMBL" id="JXLC01000002">
    <property type="protein sequence ID" value="OJG93361.1"/>
    <property type="molecule type" value="Genomic_DNA"/>
</dbReference>
<sequence length="61" mass="7200">MLFMTQEKRISFSWDKSSYSGYVEKEYENAYLVVVSDPSPDMEEKYTNRMVISKKDCQASE</sequence>
<reference evidence="1 2" key="1">
    <citation type="submission" date="2014-12" db="EMBL/GenBank/DDBJ databases">
        <title>Draft genome sequences of 29 type strains of Enterococci.</title>
        <authorList>
            <person name="Zhong Z."/>
            <person name="Sun Z."/>
            <person name="Liu W."/>
            <person name="Zhang W."/>
            <person name="Zhang H."/>
        </authorList>
    </citation>
    <scope>NUCLEOTIDE SEQUENCE [LARGE SCALE GENOMIC DNA]</scope>
    <source>
        <strain evidence="1 2">DSM 22801</strain>
    </source>
</reference>
<comment type="caution">
    <text evidence="1">The sequence shown here is derived from an EMBL/GenBank/DDBJ whole genome shotgun (WGS) entry which is preliminary data.</text>
</comment>
<organism evidence="1 2">
    <name type="scientific">Enterococcus silesiacus</name>
    <dbReference type="NCBI Taxonomy" id="332949"/>
    <lineage>
        <taxon>Bacteria</taxon>
        <taxon>Bacillati</taxon>
        <taxon>Bacillota</taxon>
        <taxon>Bacilli</taxon>
        <taxon>Lactobacillales</taxon>
        <taxon>Enterococcaceae</taxon>
        <taxon>Enterococcus</taxon>
    </lineage>
</organism>
<accession>A0AA91JQN6</accession>
<protein>
    <recommendedName>
        <fullName evidence="3">DUF2187 domain-containing protein</fullName>
    </recommendedName>
</protein>